<name>A0AAU9TS64_EUPED</name>
<dbReference type="EMBL" id="CAKOGL010000007">
    <property type="protein sequence ID" value="CAH2088342.1"/>
    <property type="molecule type" value="Genomic_DNA"/>
</dbReference>
<evidence type="ECO:0000256" key="1">
    <source>
        <dbReference type="SAM" id="MobiDB-lite"/>
    </source>
</evidence>
<evidence type="ECO:0000313" key="3">
    <source>
        <dbReference type="Proteomes" id="UP001153954"/>
    </source>
</evidence>
<reference evidence="2" key="1">
    <citation type="submission" date="2022-03" db="EMBL/GenBank/DDBJ databases">
        <authorList>
            <person name="Tunstrom K."/>
        </authorList>
    </citation>
    <scope>NUCLEOTIDE SEQUENCE</scope>
</reference>
<accession>A0AAU9TS64</accession>
<comment type="caution">
    <text evidence="2">The sequence shown here is derived from an EMBL/GenBank/DDBJ whole genome shotgun (WGS) entry which is preliminary data.</text>
</comment>
<keyword evidence="3" id="KW-1185">Reference proteome</keyword>
<gene>
    <name evidence="2" type="ORF">EEDITHA_LOCUS4511</name>
</gene>
<proteinExistence type="predicted"/>
<evidence type="ECO:0000313" key="2">
    <source>
        <dbReference type="EMBL" id="CAH2088342.1"/>
    </source>
</evidence>
<sequence length="73" mass="8464">MSLTQEERFRRWLEEESDEYVFGGEDHEGGDEIDPQISEHETDSEEEYDSELEAAMENRNIASSSNEDVPLSH</sequence>
<feature type="compositionally biased region" description="Basic and acidic residues" evidence="1">
    <location>
        <begin position="1"/>
        <end position="14"/>
    </location>
</feature>
<feature type="region of interest" description="Disordered" evidence="1">
    <location>
        <begin position="1"/>
        <end position="73"/>
    </location>
</feature>
<dbReference type="AlphaFoldDB" id="A0AAU9TS64"/>
<feature type="compositionally biased region" description="Acidic residues" evidence="1">
    <location>
        <begin position="42"/>
        <end position="54"/>
    </location>
</feature>
<protein>
    <submittedName>
        <fullName evidence="2">Uncharacterized protein</fullName>
    </submittedName>
</protein>
<dbReference type="Proteomes" id="UP001153954">
    <property type="component" value="Unassembled WGS sequence"/>
</dbReference>
<organism evidence="2 3">
    <name type="scientific">Euphydryas editha</name>
    <name type="common">Edith's checkerspot</name>
    <dbReference type="NCBI Taxonomy" id="104508"/>
    <lineage>
        <taxon>Eukaryota</taxon>
        <taxon>Metazoa</taxon>
        <taxon>Ecdysozoa</taxon>
        <taxon>Arthropoda</taxon>
        <taxon>Hexapoda</taxon>
        <taxon>Insecta</taxon>
        <taxon>Pterygota</taxon>
        <taxon>Neoptera</taxon>
        <taxon>Endopterygota</taxon>
        <taxon>Lepidoptera</taxon>
        <taxon>Glossata</taxon>
        <taxon>Ditrysia</taxon>
        <taxon>Papilionoidea</taxon>
        <taxon>Nymphalidae</taxon>
        <taxon>Nymphalinae</taxon>
        <taxon>Euphydryas</taxon>
    </lineage>
</organism>